<keyword evidence="2" id="KW-1185">Reference proteome</keyword>
<dbReference type="EMBL" id="OOIP01000012">
    <property type="protein sequence ID" value="SPO39001.1"/>
    <property type="molecule type" value="Genomic_DNA"/>
</dbReference>
<protein>
    <submittedName>
        <fullName evidence="1">Uncharacterized protein</fullName>
    </submittedName>
</protein>
<evidence type="ECO:0000313" key="2">
    <source>
        <dbReference type="Proteomes" id="UP000323386"/>
    </source>
</evidence>
<sequence>MPPASLPPAASPCSLALALVLSGIARIYHSITAQTAVLTAAASDPASCPAPPAAAAAAQDDTPLAFEHPIGLPVRIDHLVACDQPTTFNNRHLRSSCSAPVPHPIASRRSTASLHVTPFPPSSQRVPSVAYHWPARCTRLPSSLLGRSLLMPLA</sequence>
<dbReference type="Proteomes" id="UP000323386">
    <property type="component" value="Unassembled WGS sequence"/>
</dbReference>
<accession>A0A5C3F6V5</accession>
<gene>
    <name evidence="1" type="ORF">PSFLO_04480</name>
</gene>
<name>A0A5C3F6V5_9BASI</name>
<dbReference type="AlphaFoldDB" id="A0A5C3F6V5"/>
<proteinExistence type="predicted"/>
<reference evidence="1 2" key="1">
    <citation type="submission" date="2018-03" db="EMBL/GenBank/DDBJ databases">
        <authorList>
            <person name="Guldener U."/>
        </authorList>
    </citation>
    <scope>NUCLEOTIDE SEQUENCE [LARGE SCALE GENOMIC DNA]</scope>
    <source>
        <strain evidence="1 2">DAOM196992</strain>
    </source>
</reference>
<organism evidence="1 2">
    <name type="scientific">Pseudozyma flocculosa</name>
    <dbReference type="NCBI Taxonomy" id="84751"/>
    <lineage>
        <taxon>Eukaryota</taxon>
        <taxon>Fungi</taxon>
        <taxon>Dikarya</taxon>
        <taxon>Basidiomycota</taxon>
        <taxon>Ustilaginomycotina</taxon>
        <taxon>Ustilaginomycetes</taxon>
        <taxon>Ustilaginales</taxon>
        <taxon>Ustilaginaceae</taxon>
        <taxon>Pseudozyma</taxon>
    </lineage>
</organism>
<evidence type="ECO:0000313" key="1">
    <source>
        <dbReference type="EMBL" id="SPO39001.1"/>
    </source>
</evidence>